<evidence type="ECO:0000313" key="2">
    <source>
        <dbReference type="Proteomes" id="UP001521074"/>
    </source>
</evidence>
<protein>
    <submittedName>
        <fullName evidence="1">Uncharacterized protein</fullName>
    </submittedName>
</protein>
<evidence type="ECO:0000313" key="1">
    <source>
        <dbReference type="EMBL" id="MCE0744709.1"/>
    </source>
</evidence>
<reference evidence="1 2" key="1">
    <citation type="submission" date="2021-12" db="EMBL/GenBank/DDBJ databases">
        <title>Genome sequence of Acetobacter sicerae DmPark20a_162.</title>
        <authorList>
            <person name="Chaston J.M."/>
        </authorList>
    </citation>
    <scope>NUCLEOTIDE SEQUENCE [LARGE SCALE GENOMIC DNA]</scope>
    <source>
        <strain evidence="1 2">DmPark20a_162</strain>
    </source>
</reference>
<comment type="caution">
    <text evidence="1">The sequence shown here is derived from an EMBL/GenBank/DDBJ whole genome shotgun (WGS) entry which is preliminary data.</text>
</comment>
<organism evidence="1 2">
    <name type="scientific">Acetobacter sicerae</name>
    <dbReference type="NCBI Taxonomy" id="85325"/>
    <lineage>
        <taxon>Bacteria</taxon>
        <taxon>Pseudomonadati</taxon>
        <taxon>Pseudomonadota</taxon>
        <taxon>Alphaproteobacteria</taxon>
        <taxon>Acetobacterales</taxon>
        <taxon>Acetobacteraceae</taxon>
        <taxon>Acetobacter</taxon>
    </lineage>
</organism>
<keyword evidence="2" id="KW-1185">Reference proteome</keyword>
<dbReference type="RefSeq" id="WP_232878499.1">
    <property type="nucleotide sequence ID" value="NZ_JAJSOJ010000043.1"/>
</dbReference>
<gene>
    <name evidence="1" type="ORF">LWC05_12555</name>
</gene>
<accession>A0ABS8VZX3</accession>
<dbReference type="Proteomes" id="UP001521074">
    <property type="component" value="Unassembled WGS sequence"/>
</dbReference>
<dbReference type="EMBL" id="JAJSOJ010000043">
    <property type="protein sequence ID" value="MCE0744709.1"/>
    <property type="molecule type" value="Genomic_DNA"/>
</dbReference>
<name>A0ABS8VZX3_9PROT</name>
<sequence>MAAILKIASSSRMPHRYAINYHSHNYEKNEGDLFIGEKRKIAVWLEKMCSEKGLSLELIMMISR</sequence>
<proteinExistence type="predicted"/>